<dbReference type="InterPro" id="IPR010432">
    <property type="entry name" value="RDD"/>
</dbReference>
<evidence type="ECO:0000256" key="4">
    <source>
        <dbReference type="ARBA" id="ARBA00023136"/>
    </source>
</evidence>
<dbReference type="Proteomes" id="UP000297053">
    <property type="component" value="Chromosome"/>
</dbReference>
<keyword evidence="2 5" id="KW-0812">Transmembrane</keyword>
<protein>
    <submittedName>
        <fullName evidence="7">RDD family protein</fullName>
    </submittedName>
</protein>
<dbReference type="Pfam" id="PF06271">
    <property type="entry name" value="RDD"/>
    <property type="match status" value="1"/>
</dbReference>
<gene>
    <name evidence="7" type="ORF">E5139_02600</name>
</gene>
<accession>A0A4D6KEZ4</accession>
<dbReference type="GeneID" id="42177791"/>
<reference evidence="7 8" key="2">
    <citation type="submission" date="2019-04" db="EMBL/GenBank/DDBJ databases">
        <authorList>
            <person name="Yang S."/>
            <person name="Wei W."/>
        </authorList>
    </citation>
    <scope>NUCLEOTIDE SEQUENCE [LARGE SCALE GENOMIC DNA]</scope>
    <source>
        <strain evidence="8">ZP60</strain>
    </source>
</reference>
<sequence>MQKHPSGDLNRKAGIGSRFLAFLLDSLLVGFVAGILVSVPIFALGFGSDSGAVFGLMAVLQLVSVALVVGYFFVFEAVYGYTLGKYVLGIVVTRDDGSPIGWSESIIRNILRIVDALPTLYLLGAILIFATDDEQRLGDIAANTVVVKRA</sequence>
<organism evidence="7 8">
    <name type="scientific">Halomicrobium mukohataei</name>
    <dbReference type="NCBI Taxonomy" id="57705"/>
    <lineage>
        <taxon>Archaea</taxon>
        <taxon>Methanobacteriati</taxon>
        <taxon>Methanobacteriota</taxon>
        <taxon>Stenosarchaea group</taxon>
        <taxon>Halobacteria</taxon>
        <taxon>Halobacteriales</taxon>
        <taxon>Haloarculaceae</taxon>
        <taxon>Halomicrobium</taxon>
    </lineage>
</organism>
<dbReference type="PANTHER" id="PTHR38480:SF1">
    <property type="entry name" value="SLR0254 PROTEIN"/>
    <property type="match status" value="1"/>
</dbReference>
<evidence type="ECO:0000313" key="7">
    <source>
        <dbReference type="EMBL" id="QCD64581.1"/>
    </source>
</evidence>
<feature type="transmembrane region" description="Helical" evidence="5">
    <location>
        <begin position="52"/>
        <end position="75"/>
    </location>
</feature>
<dbReference type="AlphaFoldDB" id="A0A4D6KEZ4"/>
<dbReference type="OMA" id="NTERRCG"/>
<keyword evidence="4 5" id="KW-0472">Membrane</keyword>
<reference evidence="7 8" key="1">
    <citation type="submission" date="2019-04" db="EMBL/GenBank/DDBJ databases">
        <title>Complete genome sequence of Arthrobacter sp. ZXY-2 associated with effective atrazine degradation and salt adaptation.</title>
        <authorList>
            <person name="Zhao X."/>
        </authorList>
    </citation>
    <scope>NUCLEOTIDE SEQUENCE [LARGE SCALE GENOMIC DNA]</scope>
    <source>
        <strain evidence="8">ZP60</strain>
    </source>
</reference>
<name>A0A4D6KEZ4_9EURY</name>
<feature type="domain" description="RDD" evidence="6">
    <location>
        <begin position="13"/>
        <end position="143"/>
    </location>
</feature>
<dbReference type="RefSeq" id="WP_015764016.1">
    <property type="nucleotide sequence ID" value="NZ_CP039375.1"/>
</dbReference>
<proteinExistence type="predicted"/>
<evidence type="ECO:0000313" key="8">
    <source>
        <dbReference type="Proteomes" id="UP000297053"/>
    </source>
</evidence>
<evidence type="ECO:0000256" key="3">
    <source>
        <dbReference type="ARBA" id="ARBA00022989"/>
    </source>
</evidence>
<dbReference type="GO" id="GO:0016020">
    <property type="term" value="C:membrane"/>
    <property type="evidence" value="ECO:0007669"/>
    <property type="project" value="UniProtKB-SubCell"/>
</dbReference>
<feature type="transmembrane region" description="Helical" evidence="5">
    <location>
        <begin position="20"/>
        <end position="46"/>
    </location>
</feature>
<evidence type="ECO:0000256" key="1">
    <source>
        <dbReference type="ARBA" id="ARBA00004141"/>
    </source>
</evidence>
<evidence type="ECO:0000259" key="6">
    <source>
        <dbReference type="Pfam" id="PF06271"/>
    </source>
</evidence>
<evidence type="ECO:0000256" key="2">
    <source>
        <dbReference type="ARBA" id="ARBA00022692"/>
    </source>
</evidence>
<evidence type="ECO:0000256" key="5">
    <source>
        <dbReference type="SAM" id="Phobius"/>
    </source>
</evidence>
<dbReference type="EMBL" id="CP039375">
    <property type="protein sequence ID" value="QCD64581.1"/>
    <property type="molecule type" value="Genomic_DNA"/>
</dbReference>
<keyword evidence="3 5" id="KW-1133">Transmembrane helix</keyword>
<dbReference type="KEGG" id="halz:E5139_02600"/>
<dbReference type="PANTHER" id="PTHR38480">
    <property type="entry name" value="SLR0254 PROTEIN"/>
    <property type="match status" value="1"/>
</dbReference>
<comment type="subcellular location">
    <subcellularLocation>
        <location evidence="1">Membrane</location>
        <topology evidence="1">Multi-pass membrane protein</topology>
    </subcellularLocation>
</comment>